<dbReference type="EMBL" id="FRXN01000006">
    <property type="protein sequence ID" value="SHO64839.1"/>
    <property type="molecule type" value="Genomic_DNA"/>
</dbReference>
<evidence type="ECO:0000259" key="3">
    <source>
        <dbReference type="SMART" id="SM00858"/>
    </source>
</evidence>
<dbReference type="InterPro" id="IPR013974">
    <property type="entry name" value="SAF"/>
</dbReference>
<feature type="domain" description="SAF" evidence="3">
    <location>
        <begin position="12"/>
        <end position="83"/>
    </location>
</feature>
<dbReference type="PANTHER" id="PTHR30536">
    <property type="entry name" value="ALTRONATE/GALACTARATE DEHYDRATASE"/>
    <property type="match status" value="1"/>
</dbReference>
<gene>
    <name evidence="4" type="ORF">SAMN04488108_3689</name>
</gene>
<dbReference type="InterPro" id="IPR007392">
    <property type="entry name" value="GD_AH_second"/>
</dbReference>
<dbReference type="CDD" id="cd11613">
    <property type="entry name" value="SAF_AH_GD"/>
    <property type="match status" value="1"/>
</dbReference>
<dbReference type="InterPro" id="IPR048332">
    <property type="entry name" value="GD_AH_C"/>
</dbReference>
<dbReference type="SMART" id="SM00858">
    <property type="entry name" value="SAF"/>
    <property type="match status" value="1"/>
</dbReference>
<dbReference type="Pfam" id="PF20629">
    <property type="entry name" value="GD_AH_C"/>
    <property type="match status" value="1"/>
</dbReference>
<dbReference type="Proteomes" id="UP000184609">
    <property type="component" value="Unassembled WGS sequence"/>
</dbReference>
<dbReference type="InterPro" id="IPR044144">
    <property type="entry name" value="SAF_UxaA/GarD"/>
</dbReference>
<dbReference type="PANTHER" id="PTHR30536:SF5">
    <property type="entry name" value="ALTRONATE DEHYDRATASE"/>
    <property type="match status" value="1"/>
</dbReference>
<dbReference type="RefSeq" id="WP_073573293.1">
    <property type="nucleotide sequence ID" value="NZ_FRXN01000006.1"/>
</dbReference>
<keyword evidence="5" id="KW-1185">Reference proteome</keyword>
<protein>
    <submittedName>
        <fullName evidence="4">Altronate hydrolase</fullName>
    </submittedName>
</protein>
<keyword evidence="2" id="KW-0456">Lyase</keyword>
<sequence>MSKESLQIHPNDNVLVALRDLDAGSTLTFGESQITLKDHIAAKHKLSLQDLEPGDEIIMYGITVGKALENIEAGSALTIDNIAHKTTAFGEKSADLDWIKPDISRFKDKTFMGYHRNDGRVGTRNYWVVIPLVFCENRNVGVIKEAFLEELGFAKTNPYKNLVREMADLYKNGNQSAIENLASGPSDSSASSKIFDNIDGIKFLTHQLGCGGTRQDSEALCALLAGYIANPNVAGATILSLGCQNAEAETLFEKLNQFSPNHGKPTLLFVQQNEGTEAQMLTKAIKSTFLELTKVNEQKRKPASLNHLVMGLECGGSDGFSGISANPAVGYASDLLVTLGGSTVLSEFPELCGVEQELINRCVDDEKAEKFAHLMESYNSRAEAVGSGFDMNPSPGNIKDGLITDAIKSAGAAKKGGTSPVQDVLDYGEFVKNPGLTLLCTPGNDVESTTAMAGAGCNVILFTTGLGTPTGNPVSPVIKISSNTKLATKMPDIIDIDSGGIISGEKSIQDVGEEILEYVIQVASGETLTKAQQLEQDDFIPWKRGVSL</sequence>
<proteinExistence type="inferred from homology"/>
<dbReference type="Pfam" id="PF04295">
    <property type="entry name" value="GD_AH_second"/>
    <property type="match status" value="1"/>
</dbReference>
<dbReference type="OrthoDB" id="9804574at2"/>
<organism evidence="4 5">
    <name type="scientific">Algoriphagus zhangzhouensis</name>
    <dbReference type="NCBI Taxonomy" id="1073327"/>
    <lineage>
        <taxon>Bacteria</taxon>
        <taxon>Pseudomonadati</taxon>
        <taxon>Bacteroidota</taxon>
        <taxon>Cytophagia</taxon>
        <taxon>Cytophagales</taxon>
        <taxon>Cyclobacteriaceae</taxon>
        <taxon>Algoriphagus</taxon>
    </lineage>
</organism>
<accession>A0A1M7ZJ60</accession>
<evidence type="ECO:0000256" key="1">
    <source>
        <dbReference type="ARBA" id="ARBA00010986"/>
    </source>
</evidence>
<evidence type="ECO:0000313" key="5">
    <source>
        <dbReference type="Proteomes" id="UP000184609"/>
    </source>
</evidence>
<dbReference type="AlphaFoldDB" id="A0A1M7ZJ60"/>
<evidence type="ECO:0000256" key="2">
    <source>
        <dbReference type="ARBA" id="ARBA00023239"/>
    </source>
</evidence>
<comment type="similarity">
    <text evidence="1">Belongs to the UxaA family.</text>
</comment>
<evidence type="ECO:0000313" key="4">
    <source>
        <dbReference type="EMBL" id="SHO64839.1"/>
    </source>
</evidence>
<dbReference type="Pfam" id="PF08666">
    <property type="entry name" value="SAF"/>
    <property type="match status" value="1"/>
</dbReference>
<dbReference type="InterPro" id="IPR052172">
    <property type="entry name" value="UxaA_altronate/galactarate_dh"/>
</dbReference>
<dbReference type="GO" id="GO:0019698">
    <property type="term" value="P:D-galacturonate catabolic process"/>
    <property type="evidence" value="ECO:0007669"/>
    <property type="project" value="TreeGrafter"/>
</dbReference>
<keyword evidence="4" id="KW-0378">Hydrolase</keyword>
<dbReference type="STRING" id="1073327.SAMN04488108_3689"/>
<dbReference type="Gene3D" id="2.30.130.110">
    <property type="match status" value="1"/>
</dbReference>
<reference evidence="5" key="1">
    <citation type="submission" date="2016-12" db="EMBL/GenBank/DDBJ databases">
        <authorList>
            <person name="Varghese N."/>
            <person name="Submissions S."/>
        </authorList>
    </citation>
    <scope>NUCLEOTIDE SEQUENCE [LARGE SCALE GENOMIC DNA]</scope>
    <source>
        <strain evidence="5">DSM 25035</strain>
    </source>
</reference>
<dbReference type="GO" id="GO:0016829">
    <property type="term" value="F:lyase activity"/>
    <property type="evidence" value="ECO:0007669"/>
    <property type="project" value="UniProtKB-KW"/>
</dbReference>
<dbReference type="GO" id="GO:0016787">
    <property type="term" value="F:hydrolase activity"/>
    <property type="evidence" value="ECO:0007669"/>
    <property type="project" value="UniProtKB-KW"/>
</dbReference>
<name>A0A1M7ZJ60_9BACT</name>